<feature type="region of interest" description="Disordered" evidence="1">
    <location>
        <begin position="1"/>
        <end position="20"/>
    </location>
</feature>
<dbReference type="EMBL" id="BNJQ01000013">
    <property type="protein sequence ID" value="GHP06661.1"/>
    <property type="molecule type" value="Genomic_DNA"/>
</dbReference>
<evidence type="ECO:0000256" key="1">
    <source>
        <dbReference type="SAM" id="MobiDB-lite"/>
    </source>
</evidence>
<protein>
    <recommendedName>
        <fullName evidence="4">Tubulin/FtsZ GTPase domain-containing protein</fullName>
    </recommendedName>
</protein>
<reference evidence="2" key="1">
    <citation type="submission" date="2020-10" db="EMBL/GenBank/DDBJ databases">
        <title>Unveiling of a novel bifunctional photoreceptor, Dualchrome1, isolated from a cosmopolitan green alga.</title>
        <authorList>
            <person name="Suzuki S."/>
            <person name="Kawachi M."/>
        </authorList>
    </citation>
    <scope>NUCLEOTIDE SEQUENCE</scope>
    <source>
        <strain evidence="2">NIES 2893</strain>
    </source>
</reference>
<feature type="compositionally biased region" description="Basic and acidic residues" evidence="1">
    <location>
        <begin position="347"/>
        <end position="360"/>
    </location>
</feature>
<proteinExistence type="predicted"/>
<feature type="compositionally biased region" description="Polar residues" evidence="1">
    <location>
        <begin position="1"/>
        <end position="10"/>
    </location>
</feature>
<gene>
    <name evidence="2" type="ORF">PPROV_000540600</name>
</gene>
<name>A0A830HM52_9CHLO</name>
<evidence type="ECO:0000313" key="2">
    <source>
        <dbReference type="EMBL" id="GHP06661.1"/>
    </source>
</evidence>
<feature type="region of interest" description="Disordered" evidence="1">
    <location>
        <begin position="333"/>
        <end position="360"/>
    </location>
</feature>
<evidence type="ECO:0000313" key="3">
    <source>
        <dbReference type="Proteomes" id="UP000660262"/>
    </source>
</evidence>
<keyword evidence="3" id="KW-1185">Reference proteome</keyword>
<dbReference type="Proteomes" id="UP000660262">
    <property type="component" value="Unassembled WGS sequence"/>
</dbReference>
<accession>A0A830HM52</accession>
<dbReference type="AlphaFoldDB" id="A0A830HM52"/>
<evidence type="ECO:0008006" key="4">
    <source>
        <dbReference type="Google" id="ProtNLM"/>
    </source>
</evidence>
<comment type="caution">
    <text evidence="2">The sequence shown here is derived from an EMBL/GenBank/DDBJ whole genome shotgun (WGS) entry which is preliminary data.</text>
</comment>
<organism evidence="2 3">
    <name type="scientific">Pycnococcus provasolii</name>
    <dbReference type="NCBI Taxonomy" id="41880"/>
    <lineage>
        <taxon>Eukaryota</taxon>
        <taxon>Viridiplantae</taxon>
        <taxon>Chlorophyta</taxon>
        <taxon>Pseudoscourfieldiophyceae</taxon>
        <taxon>Pseudoscourfieldiales</taxon>
        <taxon>Pycnococcaceae</taxon>
        <taxon>Pycnococcus</taxon>
    </lineage>
</organism>
<sequence>MAFTMSNSLHNARAQPCHKLSLKARPAASVAAHRSSRTRHQVKVMAQASFSPQYDSANIKVIGVGGGGSNAVNRMRATSQRAQSARSVHAGSTLGARGSVNATGRRRVHLRAHVARRLAFLCTRLSLRVTHPAVARPVNATGLRCVRLRVRVRALPRGLHSPRLRCFGRSASQRAQSARSARARSVLGAWCSVQGARRVLGSHVLRAASQRTRFARSVRAGSGLGARGLANATGRRRVRLRAHVRTLPRELFSPRLRCSGRRASQRARFVRSARACSMSRARRSVLGAWCGLGPRVLRAASPRAQSARSVHAGSALGARGSVNARCGDKSTGCHAQVVAGGGSPPARPKEGREEPNPANA</sequence>